<dbReference type="Pfam" id="PF09664">
    <property type="entry name" value="DUF2399"/>
    <property type="match status" value="1"/>
</dbReference>
<reference evidence="3 4" key="1">
    <citation type="journal article" date="2007" name="Nat. Biotechnol.">
        <title>Complete genome sequence of the erythromycin-producing bacterium Saccharopolyspora erythraea NRRL23338.</title>
        <authorList>
            <person name="Oliynyk M."/>
            <person name="Samborskyy M."/>
            <person name="Lester J.B."/>
            <person name="Mironenko T."/>
            <person name="Scott N."/>
            <person name="Dickens S."/>
            <person name="Haydock S.F."/>
            <person name="Leadlay P.F."/>
        </authorList>
    </citation>
    <scope>NUCLEOTIDE SEQUENCE [LARGE SCALE GENOMIC DNA]</scope>
    <source>
        <strain evidence="4">ATCC 11635 / DSM 40517 / JCM 4748 / NBRC 13426 / NCIMB 8594 / NRRL 2338</strain>
    </source>
</reference>
<dbReference type="NCBIfam" id="TIGR02679">
    <property type="entry name" value="TIGR02679 family protein"/>
    <property type="match status" value="1"/>
</dbReference>
<name>A4FA17_SACEN</name>
<dbReference type="Proteomes" id="UP000006728">
    <property type="component" value="Chromosome"/>
</dbReference>
<evidence type="ECO:0008006" key="5">
    <source>
        <dbReference type="Google" id="ProtNLM"/>
    </source>
</evidence>
<dbReference type="InterPro" id="IPR024465">
    <property type="entry name" value="DUF2399"/>
</dbReference>
<proteinExistence type="predicted"/>
<evidence type="ECO:0000313" key="3">
    <source>
        <dbReference type="EMBL" id="CAM00892.1"/>
    </source>
</evidence>
<dbReference type="Pfam" id="PF11796">
    <property type="entry name" value="DUF3323"/>
    <property type="match status" value="1"/>
</dbReference>
<evidence type="ECO:0000259" key="2">
    <source>
        <dbReference type="Pfam" id="PF11796"/>
    </source>
</evidence>
<evidence type="ECO:0000313" key="4">
    <source>
        <dbReference type="Proteomes" id="UP000006728"/>
    </source>
</evidence>
<dbReference type="KEGG" id="sen:SACE_1570"/>
<accession>A4FA17</accession>
<organism evidence="3 4">
    <name type="scientific">Saccharopolyspora erythraea (strain ATCC 11635 / DSM 40517 / JCM 4748 / NBRC 13426 / NCIMB 8594 / NRRL 2338)</name>
    <dbReference type="NCBI Taxonomy" id="405948"/>
    <lineage>
        <taxon>Bacteria</taxon>
        <taxon>Bacillati</taxon>
        <taxon>Actinomycetota</taxon>
        <taxon>Actinomycetes</taxon>
        <taxon>Pseudonocardiales</taxon>
        <taxon>Pseudonocardiaceae</taxon>
        <taxon>Saccharopolyspora</taxon>
    </lineage>
</organism>
<sequence length="401" mass="43202">MRGLWEKAREVLESPEQPSTFRLELPDEETQTAVGELLGRPMLGYGTRIKVSTLDERVRGAGLGVGLAEVLEILHGRPVSRTSSMSSTSSVADEPRAAVRAALAEHSLGDAPWADEWARWLHQYGRVPEDELDVVVRRAAAVLAELALDRAPVAWTSRADLAARTGDAHGLDSGTTLSRVVLRAAALAHDVAAPGNEHERRALWERCGVALDGVSATVLCWSLPLTGADDWSRSVLRRTAAGLPSHLTHLDLQAAPARLVEPGTTLTVCENPRVLEAALRDDIGHPLVCLSGQPTTAGLELLRRLADDGAVLRYHGDFDWPGVGVAGALRTQLGVEPWRMTAADYRRALDDAARDRIDLPSLIGAPVETPWDPALADLMATSGRAVEEETLLPALLAVLRR</sequence>
<gene>
    <name evidence="3" type="ordered locus">SACE_1570</name>
</gene>
<dbReference type="AlphaFoldDB" id="A4FA17"/>
<dbReference type="InterPro" id="IPR013495">
    <property type="entry name" value="CHP02679"/>
</dbReference>
<evidence type="ECO:0000259" key="1">
    <source>
        <dbReference type="Pfam" id="PF09664"/>
    </source>
</evidence>
<dbReference type="EMBL" id="AM420293">
    <property type="protein sequence ID" value="CAM00892.1"/>
    <property type="molecule type" value="Genomic_DNA"/>
</dbReference>
<keyword evidence="4" id="KW-1185">Reference proteome</keyword>
<dbReference type="HOGENOM" id="CLU_035709_1_0_11"/>
<feature type="domain" description="DUF2399" evidence="1">
    <location>
        <begin position="246"/>
        <end position="399"/>
    </location>
</feature>
<protein>
    <recommendedName>
        <fullName evidence="5">TIGR02679 family protein</fullName>
    </recommendedName>
</protein>
<feature type="domain" description="Conserved hypothetical protein CHP02679 N terminus" evidence="2">
    <location>
        <begin position="20"/>
        <end position="224"/>
    </location>
</feature>
<dbReference type="InterPro" id="IPR024466">
    <property type="entry name" value="CHP02679_N"/>
</dbReference>
<dbReference type="STRING" id="405948.SACE_1570"/>
<dbReference type="eggNOG" id="COG4924">
    <property type="taxonomic scope" value="Bacteria"/>
</dbReference>